<evidence type="ECO:0000313" key="6">
    <source>
        <dbReference type="EMBL" id="TVM30702.1"/>
    </source>
</evidence>
<evidence type="ECO:0000256" key="1">
    <source>
        <dbReference type="ARBA" id="ARBA00023015"/>
    </source>
</evidence>
<organism evidence="6 7">
    <name type="scientific">Oceanidesulfovibrio marinus</name>
    <dbReference type="NCBI Taxonomy" id="370038"/>
    <lineage>
        <taxon>Bacteria</taxon>
        <taxon>Pseudomonadati</taxon>
        <taxon>Thermodesulfobacteriota</taxon>
        <taxon>Desulfovibrionia</taxon>
        <taxon>Desulfovibrionales</taxon>
        <taxon>Desulfovibrionaceae</taxon>
        <taxon>Oceanidesulfovibrio</taxon>
    </lineage>
</organism>
<dbReference type="Proteomes" id="UP000434052">
    <property type="component" value="Unassembled WGS sequence"/>
</dbReference>
<dbReference type="EMBL" id="QMIF01000020">
    <property type="protein sequence ID" value="TVM30702.1"/>
    <property type="molecule type" value="Genomic_DNA"/>
</dbReference>
<gene>
    <name evidence="6" type="ORF">DQK91_20080</name>
    <name evidence="5" type="ORF">E8L03_16415</name>
</gene>
<evidence type="ECO:0000256" key="2">
    <source>
        <dbReference type="ARBA" id="ARBA00023125"/>
    </source>
</evidence>
<dbReference type="InterPro" id="IPR036390">
    <property type="entry name" value="WH_DNA-bd_sf"/>
</dbReference>
<evidence type="ECO:0000313" key="7">
    <source>
        <dbReference type="Proteomes" id="UP000434052"/>
    </source>
</evidence>
<dbReference type="PRINTS" id="PR00778">
    <property type="entry name" value="HTHARSR"/>
</dbReference>
<keyword evidence="1" id="KW-0805">Transcription regulation</keyword>
<dbReference type="CDD" id="cd00090">
    <property type="entry name" value="HTH_ARSR"/>
    <property type="match status" value="1"/>
</dbReference>
<feature type="domain" description="HTH arsR-type" evidence="4">
    <location>
        <begin position="2"/>
        <end position="90"/>
    </location>
</feature>
<dbReference type="NCBIfam" id="NF033788">
    <property type="entry name" value="HTH_metalloreg"/>
    <property type="match status" value="1"/>
</dbReference>
<reference evidence="5 8" key="2">
    <citation type="submission" date="2019-04" db="EMBL/GenBank/DDBJ databases">
        <title>Isolation and culture of sulfate reducing bacteria from the cold seep of the South China Sea.</title>
        <authorList>
            <person name="Sun C."/>
            <person name="Liu R."/>
        </authorList>
    </citation>
    <scope>NUCLEOTIDE SEQUENCE [LARGE SCALE GENOMIC DNA]</scope>
    <source>
        <strain evidence="5 8">CS1</strain>
    </source>
</reference>
<dbReference type="PANTHER" id="PTHR43132:SF6">
    <property type="entry name" value="HTH-TYPE TRANSCRIPTIONAL REPRESSOR CZRA"/>
    <property type="match status" value="1"/>
</dbReference>
<dbReference type="PANTHER" id="PTHR43132">
    <property type="entry name" value="ARSENICAL RESISTANCE OPERON REPRESSOR ARSR-RELATED"/>
    <property type="match status" value="1"/>
</dbReference>
<dbReference type="InterPro" id="IPR011991">
    <property type="entry name" value="ArsR-like_HTH"/>
</dbReference>
<accession>A0A6P1ZAM6</accession>
<evidence type="ECO:0000313" key="8">
    <source>
        <dbReference type="Proteomes" id="UP000503251"/>
    </source>
</evidence>
<dbReference type="EMBL" id="CP039543">
    <property type="protein sequence ID" value="QJT11381.1"/>
    <property type="molecule type" value="Genomic_DNA"/>
</dbReference>
<reference evidence="6 7" key="1">
    <citation type="submission" date="2018-06" db="EMBL/GenBank/DDBJ databases">
        <title>Complete genome of Desulfovibrio marinus P48SEP.</title>
        <authorList>
            <person name="Crispim J.S."/>
            <person name="Vidigal P.M.P."/>
            <person name="Silva L.C.F."/>
            <person name="Araujo L.C."/>
            <person name="Laguardia C.N."/>
            <person name="Dias R.S."/>
            <person name="Sousa M.P."/>
            <person name="Paula S.O."/>
            <person name="Silva C."/>
        </authorList>
    </citation>
    <scope>NUCLEOTIDE SEQUENCE [LARGE SCALE GENOMIC DNA]</scope>
    <source>
        <strain evidence="6 7">P48SEP</strain>
    </source>
</reference>
<keyword evidence="3" id="KW-0804">Transcription</keyword>
<evidence type="ECO:0000259" key="4">
    <source>
        <dbReference type="PROSITE" id="PS50987"/>
    </source>
</evidence>
<dbReference type="Gene3D" id="1.10.10.10">
    <property type="entry name" value="Winged helix-like DNA-binding domain superfamily/Winged helix DNA-binding domain"/>
    <property type="match status" value="1"/>
</dbReference>
<proteinExistence type="predicted"/>
<dbReference type="SUPFAM" id="SSF46785">
    <property type="entry name" value="Winged helix' DNA-binding domain"/>
    <property type="match status" value="1"/>
</dbReference>
<evidence type="ECO:0000313" key="5">
    <source>
        <dbReference type="EMBL" id="QJT11381.1"/>
    </source>
</evidence>
<dbReference type="PROSITE" id="PS50987">
    <property type="entry name" value="HTH_ARSR_2"/>
    <property type="match status" value="1"/>
</dbReference>
<keyword evidence="2" id="KW-0238">DNA-binding</keyword>
<dbReference type="GO" id="GO:0003700">
    <property type="term" value="F:DNA-binding transcription factor activity"/>
    <property type="evidence" value="ECO:0007669"/>
    <property type="project" value="InterPro"/>
</dbReference>
<sequence>MPDDAGLHRLSERLKALADPSRLAILNALAIAELRVSELAEAVGMSQSAVSHQLRVLRAARVVAVRREGKNAWYSMADDALVCLIRPGQQ</sequence>
<dbReference type="Pfam" id="PF01022">
    <property type="entry name" value="HTH_5"/>
    <property type="match status" value="1"/>
</dbReference>
<dbReference type="GO" id="GO:0003677">
    <property type="term" value="F:DNA binding"/>
    <property type="evidence" value="ECO:0007669"/>
    <property type="project" value="UniProtKB-KW"/>
</dbReference>
<evidence type="ECO:0000256" key="3">
    <source>
        <dbReference type="ARBA" id="ARBA00023163"/>
    </source>
</evidence>
<dbReference type="InterPro" id="IPR036388">
    <property type="entry name" value="WH-like_DNA-bd_sf"/>
</dbReference>
<dbReference type="Proteomes" id="UP000503251">
    <property type="component" value="Chromosome"/>
</dbReference>
<dbReference type="InterPro" id="IPR051011">
    <property type="entry name" value="Metal_resp_trans_reg"/>
</dbReference>
<keyword evidence="8" id="KW-1185">Reference proteome</keyword>
<name>A0A6P1ZAM6_9BACT</name>
<dbReference type="AlphaFoldDB" id="A0A6P1ZAM6"/>
<dbReference type="SMART" id="SM00418">
    <property type="entry name" value="HTH_ARSR"/>
    <property type="match status" value="1"/>
</dbReference>
<dbReference type="InterPro" id="IPR001845">
    <property type="entry name" value="HTH_ArsR_DNA-bd_dom"/>
</dbReference>
<protein>
    <submittedName>
        <fullName evidence="6">ArsR family transcriptional regulator</fullName>
    </submittedName>
    <submittedName>
        <fullName evidence="5">Winged helix-turn-helix transcriptional regulator</fullName>
    </submittedName>
</protein>